<keyword evidence="1" id="KW-0472">Membrane</keyword>
<dbReference type="GeneID" id="42529355"/>
<feature type="transmembrane region" description="Helical" evidence="1">
    <location>
        <begin position="6"/>
        <end position="26"/>
    </location>
</feature>
<dbReference type="RefSeq" id="XP_031580799.1">
    <property type="nucleotide sequence ID" value="XM_031725417.1"/>
</dbReference>
<accession>A0A179UYU6</accession>
<dbReference type="Proteomes" id="UP000002038">
    <property type="component" value="Unassembled WGS sequence"/>
</dbReference>
<proteinExistence type="predicted"/>
<name>A0A179UYU6_BLAGS</name>
<dbReference type="VEuPathDB" id="FungiDB:BDBG_17767"/>
<gene>
    <name evidence="2" type="ORF">BDBG_17767</name>
</gene>
<sequence>MMNPTQLWLPGGIAGLLTLSMVVVWTDCLQRLGGVKAWAGSERQSQFRIQEYKKGTTGLEDFRRPCLPYAAYVCPSAPAVIGRFGKRTGAKFVLVTCFSLCP</sequence>
<organism evidence="2 3">
    <name type="scientific">Blastomyces gilchristii (strain SLH14081)</name>
    <name type="common">Blastomyces dermatitidis</name>
    <dbReference type="NCBI Taxonomy" id="559298"/>
    <lineage>
        <taxon>Eukaryota</taxon>
        <taxon>Fungi</taxon>
        <taxon>Dikarya</taxon>
        <taxon>Ascomycota</taxon>
        <taxon>Pezizomycotina</taxon>
        <taxon>Eurotiomycetes</taxon>
        <taxon>Eurotiomycetidae</taxon>
        <taxon>Onygenales</taxon>
        <taxon>Ajellomycetaceae</taxon>
        <taxon>Blastomyces</taxon>
    </lineage>
</organism>
<reference evidence="3" key="1">
    <citation type="journal article" date="2015" name="PLoS Genet.">
        <title>The dynamic genome and transcriptome of the human fungal pathogen Blastomyces and close relative Emmonsia.</title>
        <authorList>
            <person name="Munoz J.F."/>
            <person name="Gauthier G.M."/>
            <person name="Desjardins C.A."/>
            <person name="Gallo J.E."/>
            <person name="Holder J."/>
            <person name="Sullivan T.D."/>
            <person name="Marty A.J."/>
            <person name="Carmen J.C."/>
            <person name="Chen Z."/>
            <person name="Ding L."/>
            <person name="Gujja S."/>
            <person name="Magrini V."/>
            <person name="Misas E."/>
            <person name="Mitreva M."/>
            <person name="Priest M."/>
            <person name="Saif S."/>
            <person name="Whiston E.A."/>
            <person name="Young S."/>
            <person name="Zeng Q."/>
            <person name="Goldman W.E."/>
            <person name="Mardis E.R."/>
            <person name="Taylor J.W."/>
            <person name="McEwen J.G."/>
            <person name="Clay O.K."/>
            <person name="Klein B.S."/>
            <person name="Cuomo C.A."/>
        </authorList>
    </citation>
    <scope>NUCLEOTIDE SEQUENCE [LARGE SCALE GENOMIC DNA]</scope>
    <source>
        <strain evidence="3">SLH14081</strain>
    </source>
</reference>
<keyword evidence="3" id="KW-1185">Reference proteome</keyword>
<protein>
    <submittedName>
        <fullName evidence="2">Uncharacterized protein</fullName>
    </submittedName>
</protein>
<evidence type="ECO:0000313" key="2">
    <source>
        <dbReference type="EMBL" id="OAT13275.1"/>
    </source>
</evidence>
<dbReference type="EMBL" id="GG657471">
    <property type="protein sequence ID" value="OAT13275.1"/>
    <property type="molecule type" value="Genomic_DNA"/>
</dbReference>
<dbReference type="AlphaFoldDB" id="A0A179UYU6"/>
<dbReference type="KEGG" id="bgh:BDBG_17767"/>
<evidence type="ECO:0000313" key="3">
    <source>
        <dbReference type="Proteomes" id="UP000002038"/>
    </source>
</evidence>
<evidence type="ECO:0000256" key="1">
    <source>
        <dbReference type="SAM" id="Phobius"/>
    </source>
</evidence>
<keyword evidence="1" id="KW-1133">Transmembrane helix</keyword>
<keyword evidence="1" id="KW-0812">Transmembrane</keyword>